<dbReference type="Pfam" id="PF02464">
    <property type="entry name" value="CinA"/>
    <property type="match status" value="1"/>
</dbReference>
<gene>
    <name evidence="2" type="ORF">GO493_09510</name>
</gene>
<dbReference type="Gene3D" id="3.90.950.20">
    <property type="entry name" value="CinA-like"/>
    <property type="match status" value="1"/>
</dbReference>
<dbReference type="EMBL" id="WRXN01000003">
    <property type="protein sequence ID" value="MVT08494.1"/>
    <property type="molecule type" value="Genomic_DNA"/>
</dbReference>
<dbReference type="RefSeq" id="WP_157305915.1">
    <property type="nucleotide sequence ID" value="NZ_WRXN01000003.1"/>
</dbReference>
<keyword evidence="3" id="KW-1185">Reference proteome</keyword>
<sequence length="167" mass="18662">MMDDGYNLKKINSIKDVLLQREQTLAVAESVTAGQLQVAFSLADNATQFFQGGITVYNLGQKSRHLHIEPIQAENDNCVSEKVSLQMAVQVCEMFSSDWGIAITGYASPVPELGIEKLYACYAICFRGECIVNDTVHTRQEHPLSVRTFFTNHVLDQLYGICIQQEV</sequence>
<dbReference type="InterPro" id="IPR008136">
    <property type="entry name" value="CinA_C"/>
</dbReference>
<evidence type="ECO:0000313" key="2">
    <source>
        <dbReference type="EMBL" id="MVT08494.1"/>
    </source>
</evidence>
<reference evidence="2 3" key="1">
    <citation type="submission" date="2019-12" db="EMBL/GenBank/DDBJ databases">
        <title>Chitinophaga sp. strain ysch24 (GDMCC 1.1355), whole genome shotgun sequence.</title>
        <authorList>
            <person name="Zhang X."/>
        </authorList>
    </citation>
    <scope>NUCLEOTIDE SEQUENCE [LARGE SCALE GENOMIC DNA]</scope>
    <source>
        <strain evidence="3">ysch24</strain>
    </source>
</reference>
<dbReference type="InterPro" id="IPR036653">
    <property type="entry name" value="CinA-like_C"/>
</dbReference>
<evidence type="ECO:0000313" key="3">
    <source>
        <dbReference type="Proteomes" id="UP000461730"/>
    </source>
</evidence>
<protein>
    <submittedName>
        <fullName evidence="2">Damage-inducible protein CinA</fullName>
    </submittedName>
</protein>
<dbReference type="SUPFAM" id="SSF142433">
    <property type="entry name" value="CinA-like"/>
    <property type="match status" value="1"/>
</dbReference>
<accession>A0A7K1U293</accession>
<dbReference type="Proteomes" id="UP000461730">
    <property type="component" value="Unassembled WGS sequence"/>
</dbReference>
<feature type="domain" description="CinA C-terminal" evidence="1">
    <location>
        <begin position="12"/>
        <end position="159"/>
    </location>
</feature>
<proteinExistence type="predicted"/>
<name>A0A7K1U293_9BACT</name>
<evidence type="ECO:0000259" key="1">
    <source>
        <dbReference type="Pfam" id="PF02464"/>
    </source>
</evidence>
<organism evidence="2 3">
    <name type="scientific">Chitinophaga tropicalis</name>
    <dbReference type="NCBI Taxonomy" id="2683588"/>
    <lineage>
        <taxon>Bacteria</taxon>
        <taxon>Pseudomonadati</taxon>
        <taxon>Bacteroidota</taxon>
        <taxon>Chitinophagia</taxon>
        <taxon>Chitinophagales</taxon>
        <taxon>Chitinophagaceae</taxon>
        <taxon>Chitinophaga</taxon>
    </lineage>
</organism>
<comment type="caution">
    <text evidence="2">The sequence shown here is derived from an EMBL/GenBank/DDBJ whole genome shotgun (WGS) entry which is preliminary data.</text>
</comment>
<dbReference type="AlphaFoldDB" id="A0A7K1U293"/>